<dbReference type="InterPro" id="IPR045518">
    <property type="entry name" value="2EXR"/>
</dbReference>
<sequence length="252" mass="29154">MAHASFVFFPKLPYELQLYVWEMIDILGTVIRIRLPQEARSESFDYETQRFFSIKRKLPAIFHACHSSRKVALRSHPLRFGNGWPFGAQEAFPYNAKKDLLLFNSMNSICKFALSWMVDFQYVQQLAFEPGSDDDYNTILKTLISTFGLGDQLRKIQILPSDDITTFLAALAEKDGSVDFQRIDLTLQHLYILRIVILRLKGKISEERECDLLRRDFCVMSPAEFAAQLDCEGALKAEHDFQYGCRNLCRES</sequence>
<dbReference type="AlphaFoldDB" id="A0A1E1LGI2"/>
<evidence type="ECO:0000259" key="1">
    <source>
        <dbReference type="Pfam" id="PF20150"/>
    </source>
</evidence>
<dbReference type="Pfam" id="PF20150">
    <property type="entry name" value="2EXR"/>
    <property type="match status" value="1"/>
</dbReference>
<reference evidence="3" key="1">
    <citation type="submission" date="2016-03" db="EMBL/GenBank/DDBJ databases">
        <authorList>
            <person name="Ploux O."/>
        </authorList>
    </citation>
    <scope>NUCLEOTIDE SEQUENCE [LARGE SCALE GENOMIC DNA]</scope>
    <source>
        <strain evidence="3">UK7</strain>
    </source>
</reference>
<protein>
    <recommendedName>
        <fullName evidence="1">2EXR domain-containing protein</fullName>
    </recommendedName>
</protein>
<proteinExistence type="predicted"/>
<accession>A0A1E1LGI2</accession>
<feature type="domain" description="2EXR" evidence="1">
    <location>
        <begin position="6"/>
        <end position="100"/>
    </location>
</feature>
<name>A0A1E1LGI2_9HELO</name>
<gene>
    <name evidence="2" type="ORF">RCO7_03727</name>
</gene>
<organism evidence="2 3">
    <name type="scientific">Rhynchosporium graminicola</name>
    <dbReference type="NCBI Taxonomy" id="2792576"/>
    <lineage>
        <taxon>Eukaryota</taxon>
        <taxon>Fungi</taxon>
        <taxon>Dikarya</taxon>
        <taxon>Ascomycota</taxon>
        <taxon>Pezizomycotina</taxon>
        <taxon>Leotiomycetes</taxon>
        <taxon>Helotiales</taxon>
        <taxon>Ploettnerulaceae</taxon>
        <taxon>Rhynchosporium</taxon>
    </lineage>
</organism>
<keyword evidence="3" id="KW-1185">Reference proteome</keyword>
<dbReference type="Proteomes" id="UP000178129">
    <property type="component" value="Unassembled WGS sequence"/>
</dbReference>
<dbReference type="EMBL" id="FJUW01000051">
    <property type="protein sequence ID" value="CZT09631.1"/>
    <property type="molecule type" value="Genomic_DNA"/>
</dbReference>
<comment type="caution">
    <text evidence="2">The sequence shown here is derived from an EMBL/GenBank/DDBJ whole genome shotgun (WGS) entry which is preliminary data.</text>
</comment>
<dbReference type="InParanoid" id="A0A1E1LGI2"/>
<evidence type="ECO:0000313" key="2">
    <source>
        <dbReference type="EMBL" id="CZT09631.1"/>
    </source>
</evidence>
<evidence type="ECO:0000313" key="3">
    <source>
        <dbReference type="Proteomes" id="UP000178129"/>
    </source>
</evidence>